<comment type="caution">
    <text evidence="3">The sequence shown here is derived from an EMBL/GenBank/DDBJ whole genome shotgun (WGS) entry which is preliminary data.</text>
</comment>
<name>A0A2M9Z8B1_9LEPT</name>
<evidence type="ECO:0000256" key="1">
    <source>
        <dbReference type="SAM" id="Phobius"/>
    </source>
</evidence>
<dbReference type="AlphaFoldDB" id="A0A2M9Z8B1"/>
<proteinExistence type="predicted"/>
<feature type="domain" description="Urease accessory protein UreH-like transmembrane" evidence="2">
    <location>
        <begin position="11"/>
        <end position="221"/>
    </location>
</feature>
<feature type="transmembrane region" description="Helical" evidence="1">
    <location>
        <begin position="46"/>
        <end position="67"/>
    </location>
</feature>
<protein>
    <recommendedName>
        <fullName evidence="2">Urease accessory protein UreH-like transmembrane domain-containing protein</fullName>
    </recommendedName>
</protein>
<evidence type="ECO:0000313" key="4">
    <source>
        <dbReference type="Proteomes" id="UP000231912"/>
    </source>
</evidence>
<reference evidence="3 4" key="1">
    <citation type="submission" date="2017-07" db="EMBL/GenBank/DDBJ databases">
        <title>Leptospira spp. isolated from tropical soils.</title>
        <authorList>
            <person name="Thibeaux R."/>
            <person name="Iraola G."/>
            <person name="Ferres I."/>
            <person name="Bierque E."/>
            <person name="Girault D."/>
            <person name="Soupe-Gilbert M.-E."/>
            <person name="Picardeau M."/>
            <person name="Goarant C."/>
        </authorList>
    </citation>
    <scope>NUCLEOTIDE SEQUENCE [LARGE SCALE GENOMIC DNA]</scope>
    <source>
        <strain evidence="3 4">FH2-C-A2</strain>
    </source>
</reference>
<evidence type="ECO:0000313" key="3">
    <source>
        <dbReference type="EMBL" id="PJZ64669.1"/>
    </source>
</evidence>
<sequence>MEMLSALVISAFLSGLAGSIHCAGMCGPLAGTLSFFVSSDKKSSNVFLQLAYNLGRFFSYSLIGLLLGFAGEGTNATLAKLLPLQEAAAWIGVFALGILGIFLLFGKVPTSNQRLSKLISKFAKPILGELQGSSPSLGKIGKLGFYFGLLTGLLPCGILYPAFVTAFASGSPIHGAIIMSAFFLGTFPLLYLFGIGFKSMVSKLRGNATRYAGGFIVVVSILLILFRFQHQHGNHEEHSEPTHNHSHHH</sequence>
<accession>A0A2M9Z8B1</accession>
<organism evidence="3 4">
    <name type="scientific">Leptospira wolffii</name>
    <dbReference type="NCBI Taxonomy" id="409998"/>
    <lineage>
        <taxon>Bacteria</taxon>
        <taxon>Pseudomonadati</taxon>
        <taxon>Spirochaetota</taxon>
        <taxon>Spirochaetia</taxon>
        <taxon>Leptospirales</taxon>
        <taxon>Leptospiraceae</taxon>
        <taxon>Leptospira</taxon>
    </lineage>
</organism>
<feature type="transmembrane region" description="Helical" evidence="1">
    <location>
        <begin position="208"/>
        <end position="226"/>
    </location>
</feature>
<dbReference type="PANTHER" id="PTHR42208">
    <property type="entry name" value="HEAVY METAL TRANSPORTER-RELATED"/>
    <property type="match status" value="1"/>
</dbReference>
<keyword evidence="1" id="KW-0812">Transmembrane</keyword>
<dbReference type="Pfam" id="PF13386">
    <property type="entry name" value="DsbD_2"/>
    <property type="match status" value="1"/>
</dbReference>
<dbReference type="Proteomes" id="UP000231912">
    <property type="component" value="Unassembled WGS sequence"/>
</dbReference>
<evidence type="ECO:0000259" key="2">
    <source>
        <dbReference type="Pfam" id="PF13386"/>
    </source>
</evidence>
<feature type="transmembrane region" description="Helical" evidence="1">
    <location>
        <begin position="87"/>
        <end position="106"/>
    </location>
</feature>
<keyword evidence="1" id="KW-0472">Membrane</keyword>
<keyword evidence="1" id="KW-1133">Transmembrane helix</keyword>
<feature type="transmembrane region" description="Helical" evidence="1">
    <location>
        <begin position="176"/>
        <end position="196"/>
    </location>
</feature>
<dbReference type="RefSeq" id="WP_100759824.1">
    <property type="nucleotide sequence ID" value="NZ_NPDT01000008.1"/>
</dbReference>
<dbReference type="EMBL" id="NPDT01000008">
    <property type="protein sequence ID" value="PJZ64669.1"/>
    <property type="molecule type" value="Genomic_DNA"/>
</dbReference>
<dbReference type="InterPro" id="IPR039447">
    <property type="entry name" value="UreH-like_TM_dom"/>
</dbReference>
<feature type="transmembrane region" description="Helical" evidence="1">
    <location>
        <begin position="143"/>
        <end position="164"/>
    </location>
</feature>
<dbReference type="PANTHER" id="PTHR42208:SF1">
    <property type="entry name" value="HEAVY METAL TRANSPORTER"/>
    <property type="match status" value="1"/>
</dbReference>
<gene>
    <name evidence="3" type="ORF">CH371_16205</name>
</gene>